<sequence>MTSSTAVEVSSNQKSTIHFFFPMLPSHVLLHWLPELFNDRY</sequence>
<gene>
    <name evidence="1" type="ORF">E1A91_A01G129200v1</name>
</gene>
<reference evidence="1 2" key="1">
    <citation type="submission" date="2019-07" db="EMBL/GenBank/DDBJ databases">
        <title>WGS assembly of Gossypium mustelinum.</title>
        <authorList>
            <person name="Chen Z.J."/>
            <person name="Sreedasyam A."/>
            <person name="Ando A."/>
            <person name="Song Q."/>
            <person name="De L."/>
            <person name="Hulse-Kemp A."/>
            <person name="Ding M."/>
            <person name="Ye W."/>
            <person name="Kirkbride R."/>
            <person name="Jenkins J."/>
            <person name="Plott C."/>
            <person name="Lovell J."/>
            <person name="Lin Y.-M."/>
            <person name="Vaughn R."/>
            <person name="Liu B."/>
            <person name="Li W."/>
            <person name="Simpson S."/>
            <person name="Scheffler B."/>
            <person name="Saski C."/>
            <person name="Grover C."/>
            <person name="Hu G."/>
            <person name="Conover J."/>
            <person name="Carlson J."/>
            <person name="Shu S."/>
            <person name="Boston L."/>
            <person name="Williams M."/>
            <person name="Peterson D."/>
            <person name="Mcgee K."/>
            <person name="Jones D."/>
            <person name="Wendel J."/>
            <person name="Stelly D."/>
            <person name="Grimwood J."/>
            <person name="Schmutz J."/>
        </authorList>
    </citation>
    <scope>NUCLEOTIDE SEQUENCE [LARGE SCALE GENOMIC DNA]</scope>
    <source>
        <strain evidence="1">1408120.09</strain>
    </source>
</reference>
<organism evidence="1 2">
    <name type="scientific">Gossypium mustelinum</name>
    <name type="common">Cotton</name>
    <name type="synonym">Gossypium caicoense</name>
    <dbReference type="NCBI Taxonomy" id="34275"/>
    <lineage>
        <taxon>Eukaryota</taxon>
        <taxon>Viridiplantae</taxon>
        <taxon>Streptophyta</taxon>
        <taxon>Embryophyta</taxon>
        <taxon>Tracheophyta</taxon>
        <taxon>Spermatophyta</taxon>
        <taxon>Magnoliopsida</taxon>
        <taxon>eudicotyledons</taxon>
        <taxon>Gunneridae</taxon>
        <taxon>Pentapetalae</taxon>
        <taxon>rosids</taxon>
        <taxon>malvids</taxon>
        <taxon>Malvales</taxon>
        <taxon>Malvaceae</taxon>
        <taxon>Malvoideae</taxon>
        <taxon>Gossypium</taxon>
    </lineage>
</organism>
<protein>
    <submittedName>
        <fullName evidence="1">Uncharacterized protein</fullName>
    </submittedName>
</protein>
<evidence type="ECO:0000313" key="1">
    <source>
        <dbReference type="EMBL" id="TYJ49360.1"/>
    </source>
</evidence>
<dbReference type="EMBL" id="CM017636">
    <property type="protein sequence ID" value="TYJ49360.1"/>
    <property type="molecule type" value="Genomic_DNA"/>
</dbReference>
<dbReference type="Proteomes" id="UP000323597">
    <property type="component" value="Chromosome A01"/>
</dbReference>
<keyword evidence="2" id="KW-1185">Reference proteome</keyword>
<accession>A0A5D3AHP7</accession>
<dbReference type="AlphaFoldDB" id="A0A5D3AHP7"/>
<evidence type="ECO:0000313" key="2">
    <source>
        <dbReference type="Proteomes" id="UP000323597"/>
    </source>
</evidence>
<name>A0A5D3AHP7_GOSMU</name>
<proteinExistence type="predicted"/>